<name>A0A6G0NLA7_9STRA</name>
<comment type="caution">
    <text evidence="2">The sequence shown here is derived from an EMBL/GenBank/DDBJ whole genome shotgun (WGS) entry which is preliminary data.</text>
</comment>
<dbReference type="EMBL" id="QXGC01001033">
    <property type="protein sequence ID" value="KAE9213172.1"/>
    <property type="molecule type" value="Genomic_DNA"/>
</dbReference>
<organism evidence="2 3">
    <name type="scientific">Phytophthora fragariae</name>
    <dbReference type="NCBI Taxonomy" id="53985"/>
    <lineage>
        <taxon>Eukaryota</taxon>
        <taxon>Sar</taxon>
        <taxon>Stramenopiles</taxon>
        <taxon>Oomycota</taxon>
        <taxon>Peronosporomycetes</taxon>
        <taxon>Peronosporales</taxon>
        <taxon>Peronosporaceae</taxon>
        <taxon>Phytophthora</taxon>
    </lineage>
</organism>
<evidence type="ECO:0000256" key="1">
    <source>
        <dbReference type="SAM" id="MobiDB-lite"/>
    </source>
</evidence>
<dbReference type="AlphaFoldDB" id="A0A6G0NLA7"/>
<reference evidence="2 3" key="1">
    <citation type="submission" date="2018-09" db="EMBL/GenBank/DDBJ databases">
        <title>Genomic investigation of the strawberry pathogen Phytophthora fragariae indicates pathogenicity is determined by transcriptional variation in three key races.</title>
        <authorList>
            <person name="Adams T.M."/>
            <person name="Armitage A.D."/>
            <person name="Sobczyk M.K."/>
            <person name="Bates H.J."/>
            <person name="Dunwell J.M."/>
            <person name="Nellist C.F."/>
            <person name="Harrison R.J."/>
        </authorList>
    </citation>
    <scope>NUCLEOTIDE SEQUENCE [LARGE SCALE GENOMIC DNA]</scope>
    <source>
        <strain evidence="2 3">BC-23</strain>
    </source>
</reference>
<gene>
    <name evidence="2" type="ORF">PF004_g15420</name>
</gene>
<evidence type="ECO:0000313" key="2">
    <source>
        <dbReference type="EMBL" id="KAE9213172.1"/>
    </source>
</evidence>
<feature type="region of interest" description="Disordered" evidence="1">
    <location>
        <begin position="353"/>
        <end position="373"/>
    </location>
</feature>
<proteinExistence type="predicted"/>
<protein>
    <submittedName>
        <fullName evidence="2">Uncharacterized protein</fullName>
    </submittedName>
</protein>
<accession>A0A6G0NLA7</accession>
<sequence>MAESRSSVDELAARIAATLLSSPGAPESPVCSPGLRLQIPNPFDAAGASSEEPGVEDEDMPTASRLAGQLQQRVSAAPALPQPPRFEGRTMQDRRNFMRGYETYLTAINALQTQWSGAFAMPVGACIESKTKRMIARYEFNCSPERISEEQWIAYFKQANEPSHVDYAVVDEAMKQLRMHTKRPEPESRMMNLQADLEAILDRFNLAELAFEHEQRRLVRYLTNALEPASFRSVVATRLTLQENKKFKNEVVPFCTWVKVLLKEFMTWEQAANSVSSTPGLHGSTPSSSVAAMGVDVVDVVEVATEVEAVVLAEMVQPLLLHHPPELMVPTERPPRGGVALASSASRRSIKYGSARISGQAKPPSFSKRCGRDGSPPLRRACAVCKWRMMRLKT</sequence>
<dbReference type="Proteomes" id="UP000476176">
    <property type="component" value="Unassembled WGS sequence"/>
</dbReference>
<evidence type="ECO:0000313" key="3">
    <source>
        <dbReference type="Proteomes" id="UP000476176"/>
    </source>
</evidence>
<feature type="region of interest" description="Disordered" evidence="1">
    <location>
        <begin position="41"/>
        <end position="62"/>
    </location>
</feature>